<reference evidence="3 4" key="1">
    <citation type="journal article" date="2016" name="Nat. Commun.">
        <title>Thousands of microbial genomes shed light on interconnected biogeochemical processes in an aquifer system.</title>
        <authorList>
            <person name="Anantharaman K."/>
            <person name="Brown C.T."/>
            <person name="Hug L.A."/>
            <person name="Sharon I."/>
            <person name="Castelle C.J."/>
            <person name="Probst A.J."/>
            <person name="Thomas B.C."/>
            <person name="Singh A."/>
            <person name="Wilkins M.J."/>
            <person name="Karaoz U."/>
            <person name="Brodie E.L."/>
            <person name="Williams K.H."/>
            <person name="Hubbard S.S."/>
            <person name="Banfield J.F."/>
        </authorList>
    </citation>
    <scope>NUCLEOTIDE SEQUENCE [LARGE SCALE GENOMIC DNA]</scope>
</reference>
<dbReference type="InterPro" id="IPR051916">
    <property type="entry name" value="GPI-anchor_lipid_remodeler"/>
</dbReference>
<dbReference type="PROSITE" id="PS51257">
    <property type="entry name" value="PROKAR_LIPOPROTEIN"/>
    <property type="match status" value="1"/>
</dbReference>
<dbReference type="PANTHER" id="PTHR14859">
    <property type="entry name" value="CALCOFLUOR WHITE HYPERSENSITIVE PROTEIN PRECURSOR"/>
    <property type="match status" value="1"/>
</dbReference>
<evidence type="ECO:0000313" key="3">
    <source>
        <dbReference type="EMBL" id="OGH89203.1"/>
    </source>
</evidence>
<evidence type="ECO:0000313" key="4">
    <source>
        <dbReference type="Proteomes" id="UP000178895"/>
    </source>
</evidence>
<evidence type="ECO:0000256" key="1">
    <source>
        <dbReference type="SAM" id="SignalP"/>
    </source>
</evidence>
<dbReference type="InterPro" id="IPR005135">
    <property type="entry name" value="Endo/exonuclease/phosphatase"/>
</dbReference>
<feature type="domain" description="Endonuclease/exonuclease/phosphatase" evidence="2">
    <location>
        <begin position="48"/>
        <end position="282"/>
    </location>
</feature>
<keyword evidence="1" id="KW-0732">Signal</keyword>
<organism evidence="3 4">
    <name type="scientific">Candidatus Magasanikbacteria bacterium RIFOXYC2_FULL_40_16</name>
    <dbReference type="NCBI Taxonomy" id="1798703"/>
    <lineage>
        <taxon>Bacteria</taxon>
        <taxon>Candidatus Magasanikiibacteriota</taxon>
    </lineage>
</organism>
<dbReference type="Proteomes" id="UP000178895">
    <property type="component" value="Unassembled WGS sequence"/>
</dbReference>
<dbReference type="EMBL" id="MFQY01000064">
    <property type="protein sequence ID" value="OGH89203.1"/>
    <property type="molecule type" value="Genomic_DNA"/>
</dbReference>
<comment type="caution">
    <text evidence="3">The sequence shown here is derived from an EMBL/GenBank/DDBJ whole genome shotgun (WGS) entry which is preliminary data.</text>
</comment>
<name>A0A1F6NZQ1_9BACT</name>
<dbReference type="AlphaFoldDB" id="A0A1F6NZQ1"/>
<protein>
    <recommendedName>
        <fullName evidence="2">Endonuclease/exonuclease/phosphatase domain-containing protein</fullName>
    </recommendedName>
</protein>
<dbReference type="GO" id="GO:0006506">
    <property type="term" value="P:GPI anchor biosynthetic process"/>
    <property type="evidence" value="ECO:0007669"/>
    <property type="project" value="TreeGrafter"/>
</dbReference>
<dbReference type="InterPro" id="IPR036691">
    <property type="entry name" value="Endo/exonu/phosph_ase_sf"/>
</dbReference>
<proteinExistence type="predicted"/>
<dbReference type="Gene3D" id="3.60.10.10">
    <property type="entry name" value="Endonuclease/exonuclease/phosphatase"/>
    <property type="match status" value="1"/>
</dbReference>
<evidence type="ECO:0000259" key="2">
    <source>
        <dbReference type="Pfam" id="PF03372"/>
    </source>
</evidence>
<sequence>MLSKKITLIAALLLFCSGAISCQSTKYYVLKINTPTPKPIGETLKVVTYNIANARGNTDDFFYQTTEEIIRYNLDWIVKGLRLQNPDVICLNEVDFNSIRTFNIDQAMYIAKALSYKYIIKETIFSIPSVLQMGNVVLSKYPMKVNFHRQFGYGFAGRMEHVFKSFVDFDVLLDNSGHKLNFVLTHLDAADDDRKRCDEISILRAYLEKKTQPFVFLGDMNSGPGEKCFDNLFKWGLIGSPEPLLPTYPSDTPKRSIDHILVSKGLGIKNYRAIAGIGASDHLPVAGDIILK</sequence>
<dbReference type="Pfam" id="PF03372">
    <property type="entry name" value="Exo_endo_phos"/>
    <property type="match status" value="1"/>
</dbReference>
<dbReference type="SUPFAM" id="SSF56219">
    <property type="entry name" value="DNase I-like"/>
    <property type="match status" value="1"/>
</dbReference>
<dbReference type="PANTHER" id="PTHR14859:SF1">
    <property type="entry name" value="PGAP2-INTERACTING PROTEIN"/>
    <property type="match status" value="1"/>
</dbReference>
<feature type="signal peptide" evidence="1">
    <location>
        <begin position="1"/>
        <end position="21"/>
    </location>
</feature>
<accession>A0A1F6NZQ1</accession>
<feature type="chain" id="PRO_5009525880" description="Endonuclease/exonuclease/phosphatase domain-containing protein" evidence="1">
    <location>
        <begin position="22"/>
        <end position="292"/>
    </location>
</feature>
<dbReference type="GO" id="GO:0003824">
    <property type="term" value="F:catalytic activity"/>
    <property type="evidence" value="ECO:0007669"/>
    <property type="project" value="InterPro"/>
</dbReference>
<gene>
    <name evidence="3" type="ORF">A2469_01070</name>
</gene>
<dbReference type="GO" id="GO:0016020">
    <property type="term" value="C:membrane"/>
    <property type="evidence" value="ECO:0007669"/>
    <property type="project" value="GOC"/>
</dbReference>